<gene>
    <name evidence="2" type="ORF">EVA99_02865</name>
</gene>
<sequence length="440" mass="49720">MNKLSFTLMLLFFCQSIFAVNGVPGPRDCFWSRGPHSGDPYINLAYPDSNVFYWAATFSMPDGAELNIKGDFPYARYMSIISYDGQGRPIESLADYLIEPNKNAVNPFSNGNSRLDQERGYEIKVLNKAPTDKRVTGRIASTKSNNVLHAPAYGPNQQTIIYRIYLPDRGTAPLGNVKLPDIKVNFEGKTLDKDQSCKLLKSSQSLAISLDAAGIAPMEYRKLASQPDKPVTWPAKNPPEWYIQLDRQSLIGIYTGEFNNDAPRSTGGFFPNLDNHYLRTIVNRKYGNVLILRGKAPKTPNTFNGDPKYIENELRYWSVCSNQSFGNTRVNDCLYDEEIPLDENGFFTLAISKSEHRPRNAIDDCGIAWLPIAENGDGVFDDDVAIVQFRHMLARDDFPNSIQSVENQGDIKAVMKQYYPRARYFMTNQVESFFPCLIED</sequence>
<dbReference type="AlphaFoldDB" id="A0A520MRS7"/>
<evidence type="ECO:0000313" key="2">
    <source>
        <dbReference type="EMBL" id="RZO23908.1"/>
    </source>
</evidence>
<feature type="signal peptide" evidence="1">
    <location>
        <begin position="1"/>
        <end position="19"/>
    </location>
</feature>
<comment type="caution">
    <text evidence="2">The sequence shown here is derived from an EMBL/GenBank/DDBJ whole genome shotgun (WGS) entry which is preliminary data.</text>
</comment>
<name>A0A520MRS7_9GAMM</name>
<evidence type="ECO:0000313" key="3">
    <source>
        <dbReference type="Proteomes" id="UP000320146"/>
    </source>
</evidence>
<dbReference type="Proteomes" id="UP000320146">
    <property type="component" value="Unassembled WGS sequence"/>
</dbReference>
<feature type="chain" id="PRO_5022181792" evidence="1">
    <location>
        <begin position="20"/>
        <end position="440"/>
    </location>
</feature>
<protein>
    <submittedName>
        <fullName evidence="2">Uncharacterized protein</fullName>
    </submittedName>
</protein>
<reference evidence="2 3" key="1">
    <citation type="submission" date="2019-02" db="EMBL/GenBank/DDBJ databases">
        <title>Prokaryotic population dynamics and viral predation in marine succession experiment using metagenomics: the confinement effect.</title>
        <authorList>
            <person name="Haro-Moreno J.M."/>
            <person name="Rodriguez-Valera F."/>
            <person name="Lopez-Perez M."/>
        </authorList>
    </citation>
    <scope>NUCLEOTIDE SEQUENCE [LARGE SCALE GENOMIC DNA]</scope>
    <source>
        <strain evidence="2">MED-G166</strain>
    </source>
</reference>
<evidence type="ECO:0000256" key="1">
    <source>
        <dbReference type="SAM" id="SignalP"/>
    </source>
</evidence>
<proteinExistence type="predicted"/>
<keyword evidence="1" id="KW-0732">Signal</keyword>
<dbReference type="EMBL" id="SHBL01000020">
    <property type="protein sequence ID" value="RZO23908.1"/>
    <property type="molecule type" value="Genomic_DNA"/>
</dbReference>
<accession>A0A520MRS7</accession>
<organism evidence="2 3">
    <name type="scientific">SAR86 cluster bacterium</name>
    <dbReference type="NCBI Taxonomy" id="2030880"/>
    <lineage>
        <taxon>Bacteria</taxon>
        <taxon>Pseudomonadati</taxon>
        <taxon>Pseudomonadota</taxon>
        <taxon>Gammaproteobacteria</taxon>
        <taxon>SAR86 cluster</taxon>
    </lineage>
</organism>